<reference evidence="2" key="1">
    <citation type="submission" date="2022-11" db="EMBL/GenBank/DDBJ databases">
        <title>Hoeflea poritis sp. nov., isolated from scleractinian coral Porites lutea.</title>
        <authorList>
            <person name="Zhang G."/>
            <person name="Wei Q."/>
            <person name="Cai L."/>
        </authorList>
    </citation>
    <scope>NUCLEOTIDE SEQUENCE</scope>
    <source>
        <strain evidence="2">E7-10</strain>
    </source>
</reference>
<evidence type="ECO:0000256" key="1">
    <source>
        <dbReference type="SAM" id="SignalP"/>
    </source>
</evidence>
<dbReference type="EMBL" id="JAPJZH010000006">
    <property type="protein sequence ID" value="MDA4846136.1"/>
    <property type="molecule type" value="Genomic_DNA"/>
</dbReference>
<dbReference type="SUPFAM" id="SSF46626">
    <property type="entry name" value="Cytochrome c"/>
    <property type="match status" value="1"/>
</dbReference>
<keyword evidence="3" id="KW-1185">Reference proteome</keyword>
<dbReference type="InterPro" id="IPR036909">
    <property type="entry name" value="Cyt_c-like_dom_sf"/>
</dbReference>
<keyword evidence="1" id="KW-0732">Signal</keyword>
<evidence type="ECO:0000313" key="2">
    <source>
        <dbReference type="EMBL" id="MDA4846136.1"/>
    </source>
</evidence>
<sequence length="109" mass="12460">MNRVFRHLLCVLFLVGFAGAAQAGSADDDYEFGVLFNDTGVEETFIYCAACHSERIIAQQGLTREGWIELLEWMVLDQEMEEIEEPDYTLIIDYLAKNYGVDRPNFPSN</sequence>
<gene>
    <name evidence="2" type="ORF">OOZ53_12295</name>
</gene>
<evidence type="ECO:0008006" key="4">
    <source>
        <dbReference type="Google" id="ProtNLM"/>
    </source>
</evidence>
<name>A0ABT4VN72_9HYPH</name>
<evidence type="ECO:0000313" key="3">
    <source>
        <dbReference type="Proteomes" id="UP001148313"/>
    </source>
</evidence>
<dbReference type="RefSeq" id="WP_271089855.1">
    <property type="nucleotide sequence ID" value="NZ_JAPJZH010000006.1"/>
</dbReference>
<proteinExistence type="predicted"/>
<accession>A0ABT4VN72</accession>
<dbReference type="Proteomes" id="UP001148313">
    <property type="component" value="Unassembled WGS sequence"/>
</dbReference>
<protein>
    <recommendedName>
        <fullName evidence="4">Aldehyde dehydrogenase</fullName>
    </recommendedName>
</protein>
<organism evidence="2 3">
    <name type="scientific">Hoeflea poritis</name>
    <dbReference type="NCBI Taxonomy" id="2993659"/>
    <lineage>
        <taxon>Bacteria</taxon>
        <taxon>Pseudomonadati</taxon>
        <taxon>Pseudomonadota</taxon>
        <taxon>Alphaproteobacteria</taxon>
        <taxon>Hyphomicrobiales</taxon>
        <taxon>Rhizobiaceae</taxon>
        <taxon>Hoeflea</taxon>
    </lineage>
</organism>
<dbReference type="Gene3D" id="1.10.760.10">
    <property type="entry name" value="Cytochrome c-like domain"/>
    <property type="match status" value="1"/>
</dbReference>
<comment type="caution">
    <text evidence="2">The sequence shown here is derived from an EMBL/GenBank/DDBJ whole genome shotgun (WGS) entry which is preliminary data.</text>
</comment>
<feature type="chain" id="PRO_5045132309" description="Aldehyde dehydrogenase" evidence="1">
    <location>
        <begin position="24"/>
        <end position="109"/>
    </location>
</feature>
<feature type="signal peptide" evidence="1">
    <location>
        <begin position="1"/>
        <end position="23"/>
    </location>
</feature>